<protein>
    <submittedName>
        <fullName evidence="3">Uncharacterized protein</fullName>
    </submittedName>
</protein>
<keyword evidence="2" id="KW-0732">Signal</keyword>
<dbReference type="EnsemblProtists" id="Phyra83500">
    <property type="protein sequence ID" value="Phyra83500"/>
    <property type="gene ID" value="Phyra83500"/>
</dbReference>
<feature type="compositionally biased region" description="Polar residues" evidence="1">
    <location>
        <begin position="318"/>
        <end position="394"/>
    </location>
</feature>
<dbReference type="eggNOG" id="ENOG502RQMX">
    <property type="taxonomic scope" value="Eukaryota"/>
</dbReference>
<dbReference type="Proteomes" id="UP000005238">
    <property type="component" value="Unassembled WGS sequence"/>
</dbReference>
<feature type="compositionally biased region" description="Polar residues" evidence="1">
    <location>
        <begin position="265"/>
        <end position="282"/>
    </location>
</feature>
<feature type="compositionally biased region" description="Polar residues" evidence="1">
    <location>
        <begin position="229"/>
        <end position="247"/>
    </location>
</feature>
<evidence type="ECO:0000256" key="2">
    <source>
        <dbReference type="SAM" id="SignalP"/>
    </source>
</evidence>
<keyword evidence="4" id="KW-1185">Reference proteome</keyword>
<proteinExistence type="predicted"/>
<accession>H3H048</accession>
<dbReference type="VEuPathDB" id="FungiDB:KRP23_1622"/>
<organism evidence="3 4">
    <name type="scientific">Phytophthora ramorum</name>
    <name type="common">Sudden oak death agent</name>
    <dbReference type="NCBI Taxonomy" id="164328"/>
    <lineage>
        <taxon>Eukaryota</taxon>
        <taxon>Sar</taxon>
        <taxon>Stramenopiles</taxon>
        <taxon>Oomycota</taxon>
        <taxon>Peronosporomycetes</taxon>
        <taxon>Peronosporales</taxon>
        <taxon>Peronosporaceae</taxon>
        <taxon>Phytophthora</taxon>
    </lineage>
</organism>
<dbReference type="STRING" id="164328.H3H048"/>
<sequence>MLSGLALSAAVALAVLTSPANAHGYLEEPKLSWTSGSANSGWITKVDNYWDIGSGGDQCGLYKTMAAEKKMTVRDVVLDIVKGQKCGNTDDSASPQPIPSDGKAKWLGSAGGGFTHVGPCEIYLDDTMVLHSDNCQDDYPGGDVGSTQTSDMPVDYSSCNGKCTLTIYWLAFQNAQWQAYVNCAPLSGSGSATQTQSTAGSSTSAQETPATQGSSSEQEEADSSATEAPSSEQQSTQAPSSEQQSTDAPSAEQQETQAPATQASSEQQSTEAPSAEQQETQAPSTEQQSTQAPSTQTPSSEQQSTQAPSPEQQPTQDPSPEQQATQAPSTEQQPTQAPSNQWTPTPWTQAPSSQWTQAPSTQWTQAPSTEQQSMTFNTLNGETGTVQPSSNLRK</sequence>
<feature type="compositionally biased region" description="Low complexity" evidence="1">
    <location>
        <begin position="283"/>
        <end position="316"/>
    </location>
</feature>
<reference evidence="3" key="2">
    <citation type="submission" date="2015-06" db="UniProtKB">
        <authorList>
            <consortium name="EnsemblProtists"/>
        </authorList>
    </citation>
    <scope>IDENTIFICATION</scope>
    <source>
        <strain evidence="3">Pr102</strain>
    </source>
</reference>
<dbReference type="HOGENOM" id="CLU_046500_1_1_1"/>
<evidence type="ECO:0000313" key="3">
    <source>
        <dbReference type="EnsemblProtists" id="Phyra83500"/>
    </source>
</evidence>
<dbReference type="EMBL" id="DS566086">
    <property type="status" value="NOT_ANNOTATED_CDS"/>
    <property type="molecule type" value="Genomic_DNA"/>
</dbReference>
<feature type="compositionally biased region" description="Low complexity" evidence="1">
    <location>
        <begin position="188"/>
        <end position="206"/>
    </location>
</feature>
<dbReference type="VEuPathDB" id="FungiDB:KRP22_11160"/>
<evidence type="ECO:0000313" key="4">
    <source>
        <dbReference type="Proteomes" id="UP000005238"/>
    </source>
</evidence>
<feature type="signal peptide" evidence="2">
    <location>
        <begin position="1"/>
        <end position="22"/>
    </location>
</feature>
<feature type="chain" id="PRO_5003588047" evidence="2">
    <location>
        <begin position="23"/>
        <end position="394"/>
    </location>
</feature>
<dbReference type="AlphaFoldDB" id="H3H048"/>
<dbReference type="InParanoid" id="H3H048"/>
<reference evidence="4" key="1">
    <citation type="journal article" date="2006" name="Science">
        <title>Phytophthora genome sequences uncover evolutionary origins and mechanisms of pathogenesis.</title>
        <authorList>
            <person name="Tyler B.M."/>
            <person name="Tripathy S."/>
            <person name="Zhang X."/>
            <person name="Dehal P."/>
            <person name="Jiang R.H."/>
            <person name="Aerts A."/>
            <person name="Arredondo F.D."/>
            <person name="Baxter L."/>
            <person name="Bensasson D."/>
            <person name="Beynon J.L."/>
            <person name="Chapman J."/>
            <person name="Damasceno C.M."/>
            <person name="Dorrance A.E."/>
            <person name="Dou D."/>
            <person name="Dickerman A.W."/>
            <person name="Dubchak I.L."/>
            <person name="Garbelotto M."/>
            <person name="Gijzen M."/>
            <person name="Gordon S.G."/>
            <person name="Govers F."/>
            <person name="Grunwald N.J."/>
            <person name="Huang W."/>
            <person name="Ivors K.L."/>
            <person name="Jones R.W."/>
            <person name="Kamoun S."/>
            <person name="Krampis K."/>
            <person name="Lamour K.H."/>
            <person name="Lee M.K."/>
            <person name="McDonald W.H."/>
            <person name="Medina M."/>
            <person name="Meijer H.J."/>
            <person name="Nordberg E.K."/>
            <person name="Maclean D.J."/>
            <person name="Ospina-Giraldo M.D."/>
            <person name="Morris P.F."/>
            <person name="Phuntumart V."/>
            <person name="Putnam N.H."/>
            <person name="Rash S."/>
            <person name="Rose J.K."/>
            <person name="Sakihama Y."/>
            <person name="Salamov A.A."/>
            <person name="Savidor A."/>
            <person name="Scheuring C.F."/>
            <person name="Smith B.M."/>
            <person name="Sobral B.W."/>
            <person name="Terry A."/>
            <person name="Torto-Alalibo T.A."/>
            <person name="Win J."/>
            <person name="Xu Z."/>
            <person name="Zhang H."/>
            <person name="Grigoriev I.V."/>
            <person name="Rokhsar D.S."/>
            <person name="Boore J.L."/>
        </authorList>
    </citation>
    <scope>NUCLEOTIDE SEQUENCE [LARGE SCALE GENOMIC DNA]</scope>
    <source>
        <strain evidence="4">Pr102</strain>
    </source>
</reference>
<name>H3H048_PHYRM</name>
<feature type="compositionally biased region" description="Low complexity" evidence="1">
    <location>
        <begin position="248"/>
        <end position="264"/>
    </location>
</feature>
<evidence type="ECO:0000256" key="1">
    <source>
        <dbReference type="SAM" id="MobiDB-lite"/>
    </source>
</evidence>
<feature type="region of interest" description="Disordered" evidence="1">
    <location>
        <begin position="188"/>
        <end position="394"/>
    </location>
</feature>